<dbReference type="PATRIC" id="fig|1150469.3.peg.2370"/>
<accession>H6SL65</accession>
<reference evidence="1 2" key="1">
    <citation type="submission" date="2012-02" db="EMBL/GenBank/DDBJ databases">
        <title>Shotgun genome sequence of Phaeospirillum photometricum DSM 122.</title>
        <authorList>
            <person name="Duquesne K."/>
            <person name="Sturgis J."/>
        </authorList>
    </citation>
    <scope>NUCLEOTIDE SEQUENCE [LARGE SCALE GENOMIC DNA]</scope>
    <source>
        <strain evidence="2">DSM122</strain>
    </source>
</reference>
<dbReference type="Proteomes" id="UP000033220">
    <property type="component" value="Chromosome DSM 122"/>
</dbReference>
<dbReference type="AlphaFoldDB" id="H6SL65"/>
<proteinExistence type="predicted"/>
<keyword evidence="2" id="KW-1185">Reference proteome</keyword>
<dbReference type="HOGENOM" id="CLU_2668671_0_0_5"/>
<dbReference type="RefSeq" id="WP_014415364.1">
    <property type="nucleotide sequence ID" value="NC_017059.1"/>
</dbReference>
<dbReference type="EMBL" id="HE663493">
    <property type="protein sequence ID" value="CCG08730.1"/>
    <property type="molecule type" value="Genomic_DNA"/>
</dbReference>
<protein>
    <submittedName>
        <fullName evidence="1">Uncharacterized protein</fullName>
    </submittedName>
</protein>
<name>H6SL65_PARPM</name>
<evidence type="ECO:0000313" key="1">
    <source>
        <dbReference type="EMBL" id="CCG08730.1"/>
    </source>
</evidence>
<dbReference type="STRING" id="1150469.RSPPHO_02104"/>
<organism evidence="1 2">
    <name type="scientific">Pararhodospirillum photometricum DSM 122</name>
    <dbReference type="NCBI Taxonomy" id="1150469"/>
    <lineage>
        <taxon>Bacteria</taxon>
        <taxon>Pseudomonadati</taxon>
        <taxon>Pseudomonadota</taxon>
        <taxon>Alphaproteobacteria</taxon>
        <taxon>Rhodospirillales</taxon>
        <taxon>Rhodospirillaceae</taxon>
        <taxon>Pararhodospirillum</taxon>
    </lineage>
</organism>
<evidence type="ECO:0000313" key="2">
    <source>
        <dbReference type="Proteomes" id="UP000033220"/>
    </source>
</evidence>
<dbReference type="OrthoDB" id="7596784at2"/>
<gene>
    <name evidence="1" type="ORF">RSPPHO_02104</name>
</gene>
<dbReference type="KEGG" id="rpm:RSPPHO_02104"/>
<sequence length="75" mass="8501">MAYKDEKVVGIIMENVRHLEERCPGYREEIGNVVAEIIQAERQHQFARTNISQKFSDLIGRVGTLLQLAEQSGDA</sequence>